<dbReference type="GO" id="GO:0005886">
    <property type="term" value="C:plasma membrane"/>
    <property type="evidence" value="ECO:0007669"/>
    <property type="project" value="UniProtKB-SubCell"/>
</dbReference>
<evidence type="ECO:0000256" key="5">
    <source>
        <dbReference type="ARBA" id="ARBA00022989"/>
    </source>
</evidence>
<feature type="transmembrane region" description="Helical" evidence="8">
    <location>
        <begin position="346"/>
        <end position="366"/>
    </location>
</feature>
<dbReference type="EC" id="2.3.1.-" evidence="11"/>
<dbReference type="InterPro" id="IPR036514">
    <property type="entry name" value="SGNH_hydro_sf"/>
</dbReference>
<feature type="transmembrane region" description="Helical" evidence="8">
    <location>
        <begin position="137"/>
        <end position="157"/>
    </location>
</feature>
<feature type="transmembrane region" description="Helical" evidence="8">
    <location>
        <begin position="189"/>
        <end position="211"/>
    </location>
</feature>
<dbReference type="Proteomes" id="UP000202485">
    <property type="component" value="Unassembled WGS sequence"/>
</dbReference>
<sequence length="679" mass="74914">MSIAYRREIDGLRAIAVLPVVFYHAGLSWLSGGFLGVDVFFVISGYLITSLLIGDIQRGRLSIVDFYERRARRILPALFVVLAVTTCLAWIWMLPADLRVYSRSLSSVAVFLSNVFFFRNKDYFADEFDMHPLLHTWSLAVEEQFYLLFPLLLLFLFRRGTRTCIIGLSVMLLASLMLAQWTSENEPRAGFYLIYTRAWELLAGAICAFVPRQDKGRFSTVLPMLGMVGLLVSYVMFDRYTPHPSFLTVVPVLGTVLVIVFASQRDLIGALLSSRIMVWIGLISYSLYLWHYPLLVFAKIRSVPAPTPLTIASLVVLAFVLSALTWRFVEQPFRRHREGLFSRRGIFIGSAAMSALVFSVGVAIFATDGAPDRKALRNLDLPRLTESLAPNRGLSNECNGRMPVPDSCATSESPKVAVWGDSFAMHLVVGLTAAYPELGVVQLTKSLCAPIAGIAFADRGRTGESPQACLDFSDRVLDYVTSTDSIDYVIVSSPFYYLFEPGGLAAVDGAMDPEGPQSTVLRNLEKTLERLESAGKTPIVVSPPPSNGQNLGYCVVNAELRGADPDLCDFPFADIQPELLEVGEMLHQLEGRHKVVWLDRILCDADGMCRASDGSTAYYRDGRHLSKEGSRELGCRTGGWFLFGDEPNGPADSGAVVVPANDRPCGQFQQNADLAQSGE</sequence>
<evidence type="ECO:0000256" key="3">
    <source>
        <dbReference type="ARBA" id="ARBA00022679"/>
    </source>
</evidence>
<feature type="transmembrane region" description="Helical" evidence="8">
    <location>
        <begin position="308"/>
        <end position="326"/>
    </location>
</feature>
<feature type="transmembrane region" description="Helical" evidence="8">
    <location>
        <begin position="12"/>
        <end position="29"/>
    </location>
</feature>
<dbReference type="PANTHER" id="PTHR23028:SF53">
    <property type="entry name" value="ACYL_TRANSF_3 DOMAIN-CONTAINING PROTEIN"/>
    <property type="match status" value="1"/>
</dbReference>
<dbReference type="GO" id="GO:0016747">
    <property type="term" value="F:acyltransferase activity, transferring groups other than amino-acyl groups"/>
    <property type="evidence" value="ECO:0007669"/>
    <property type="project" value="InterPro"/>
</dbReference>
<dbReference type="PANTHER" id="PTHR23028">
    <property type="entry name" value="ACETYLTRANSFERASE"/>
    <property type="match status" value="1"/>
</dbReference>
<protein>
    <submittedName>
        <fullName evidence="11">O-acetyltransferase OatA</fullName>
        <ecNumber evidence="11">2.3.1.-</ecNumber>
    </submittedName>
</protein>
<keyword evidence="2" id="KW-1003">Cell membrane</keyword>
<dbReference type="InterPro" id="IPR043968">
    <property type="entry name" value="SGNH"/>
</dbReference>
<comment type="subcellular location">
    <subcellularLocation>
        <location evidence="1">Cell membrane</location>
        <topology evidence="1">Multi-pass membrane protein</topology>
    </subcellularLocation>
</comment>
<feature type="domain" description="Acyltransferase 3" evidence="9">
    <location>
        <begin position="8"/>
        <end position="326"/>
    </location>
</feature>
<evidence type="ECO:0000256" key="8">
    <source>
        <dbReference type="SAM" id="Phobius"/>
    </source>
</evidence>
<proteinExistence type="predicted"/>
<evidence type="ECO:0000256" key="6">
    <source>
        <dbReference type="ARBA" id="ARBA00023136"/>
    </source>
</evidence>
<keyword evidence="3 11" id="KW-0808">Transferase</keyword>
<reference evidence="12" key="1">
    <citation type="submission" date="2017-05" db="EMBL/GenBank/DDBJ databases">
        <authorList>
            <person name="Rodrigo-Torres L."/>
            <person name="Arahal R. D."/>
            <person name="Lucena T."/>
        </authorList>
    </citation>
    <scope>NUCLEOTIDE SEQUENCE [LARGE SCALE GENOMIC DNA]</scope>
    <source>
        <strain evidence="12">CECT 8715</strain>
    </source>
</reference>
<dbReference type="InterPro" id="IPR002656">
    <property type="entry name" value="Acyl_transf_3_dom"/>
</dbReference>
<dbReference type="Pfam" id="PF19040">
    <property type="entry name" value="SGNH"/>
    <property type="match status" value="1"/>
</dbReference>
<evidence type="ECO:0000313" key="11">
    <source>
        <dbReference type="EMBL" id="SMX44383.1"/>
    </source>
</evidence>
<evidence type="ECO:0000313" key="12">
    <source>
        <dbReference type="Proteomes" id="UP000202485"/>
    </source>
</evidence>
<evidence type="ECO:0000256" key="4">
    <source>
        <dbReference type="ARBA" id="ARBA00022692"/>
    </source>
</evidence>
<keyword evidence="5 8" id="KW-1133">Transmembrane helix</keyword>
<dbReference type="Gene3D" id="3.40.50.1110">
    <property type="entry name" value="SGNH hydrolase"/>
    <property type="match status" value="1"/>
</dbReference>
<feature type="domain" description="SGNH" evidence="10">
    <location>
        <begin position="406"/>
        <end position="634"/>
    </location>
</feature>
<dbReference type="Pfam" id="PF01757">
    <property type="entry name" value="Acyl_transf_3"/>
    <property type="match status" value="1"/>
</dbReference>
<keyword evidence="7 11" id="KW-0012">Acyltransferase</keyword>
<feature type="transmembrane region" description="Helical" evidence="8">
    <location>
        <begin position="164"/>
        <end position="183"/>
    </location>
</feature>
<evidence type="ECO:0000256" key="1">
    <source>
        <dbReference type="ARBA" id="ARBA00004651"/>
    </source>
</evidence>
<dbReference type="GO" id="GO:0016788">
    <property type="term" value="F:hydrolase activity, acting on ester bonds"/>
    <property type="evidence" value="ECO:0007669"/>
    <property type="project" value="UniProtKB-ARBA"/>
</dbReference>
<organism evidence="11 12">
    <name type="scientific">Ruegeria arenilitoris</name>
    <dbReference type="NCBI Taxonomy" id="1173585"/>
    <lineage>
        <taxon>Bacteria</taxon>
        <taxon>Pseudomonadati</taxon>
        <taxon>Pseudomonadota</taxon>
        <taxon>Alphaproteobacteria</taxon>
        <taxon>Rhodobacterales</taxon>
        <taxon>Roseobacteraceae</taxon>
        <taxon>Ruegeria</taxon>
    </lineage>
</organism>
<feature type="transmembrane region" description="Helical" evidence="8">
    <location>
        <begin position="74"/>
        <end position="93"/>
    </location>
</feature>
<keyword evidence="6 8" id="KW-0472">Membrane</keyword>
<dbReference type="InterPro" id="IPR050879">
    <property type="entry name" value="Acyltransferase_3"/>
</dbReference>
<feature type="transmembrane region" description="Helical" evidence="8">
    <location>
        <begin position="243"/>
        <end position="262"/>
    </location>
</feature>
<accession>A0A238KNH4</accession>
<evidence type="ECO:0000259" key="10">
    <source>
        <dbReference type="Pfam" id="PF19040"/>
    </source>
</evidence>
<keyword evidence="12" id="KW-1185">Reference proteome</keyword>
<dbReference type="EMBL" id="FXYG01000003">
    <property type="protein sequence ID" value="SMX44383.1"/>
    <property type="molecule type" value="Genomic_DNA"/>
</dbReference>
<evidence type="ECO:0000256" key="7">
    <source>
        <dbReference type="ARBA" id="ARBA00023315"/>
    </source>
</evidence>
<name>A0A238KNH4_9RHOB</name>
<evidence type="ECO:0000256" key="2">
    <source>
        <dbReference type="ARBA" id="ARBA00022475"/>
    </source>
</evidence>
<dbReference type="AlphaFoldDB" id="A0A238KNH4"/>
<dbReference type="GO" id="GO:0009103">
    <property type="term" value="P:lipopolysaccharide biosynthetic process"/>
    <property type="evidence" value="ECO:0007669"/>
    <property type="project" value="TreeGrafter"/>
</dbReference>
<gene>
    <name evidence="11" type="primary">oatA</name>
    <name evidence="11" type="ORF">RUA8715_02437</name>
</gene>
<feature type="transmembrane region" description="Helical" evidence="8">
    <location>
        <begin position="269"/>
        <end position="288"/>
    </location>
</feature>
<dbReference type="SUPFAM" id="SSF52266">
    <property type="entry name" value="SGNH hydrolase"/>
    <property type="match status" value="1"/>
</dbReference>
<evidence type="ECO:0000259" key="9">
    <source>
        <dbReference type="Pfam" id="PF01757"/>
    </source>
</evidence>
<feature type="transmembrane region" description="Helical" evidence="8">
    <location>
        <begin position="218"/>
        <end position="237"/>
    </location>
</feature>
<keyword evidence="4 8" id="KW-0812">Transmembrane</keyword>
<feature type="transmembrane region" description="Helical" evidence="8">
    <location>
        <begin position="35"/>
        <end position="53"/>
    </location>
</feature>